<protein>
    <recommendedName>
        <fullName evidence="4">DUF1772-domain-containing protein</fullName>
    </recommendedName>
</protein>
<dbReference type="PANTHER" id="PTHR36535:SF1">
    <property type="entry name" value="DUF1772 DOMAIN-CONTAINING PROTEIN"/>
    <property type="match status" value="1"/>
</dbReference>
<feature type="transmembrane region" description="Helical" evidence="1">
    <location>
        <begin position="82"/>
        <end position="102"/>
    </location>
</feature>
<feature type="transmembrane region" description="Helical" evidence="1">
    <location>
        <begin position="58"/>
        <end position="76"/>
    </location>
</feature>
<dbReference type="PhylomeDB" id="A7SRF8"/>
<organism evidence="2 3">
    <name type="scientific">Nematostella vectensis</name>
    <name type="common">Starlet sea anemone</name>
    <dbReference type="NCBI Taxonomy" id="45351"/>
    <lineage>
        <taxon>Eukaryota</taxon>
        <taxon>Metazoa</taxon>
        <taxon>Cnidaria</taxon>
        <taxon>Anthozoa</taxon>
        <taxon>Hexacorallia</taxon>
        <taxon>Actiniaria</taxon>
        <taxon>Edwardsiidae</taxon>
        <taxon>Nematostella</taxon>
    </lineage>
</organism>
<evidence type="ECO:0008006" key="4">
    <source>
        <dbReference type="Google" id="ProtNLM"/>
    </source>
</evidence>
<proteinExistence type="predicted"/>
<keyword evidence="1" id="KW-1133">Transmembrane helix</keyword>
<keyword evidence="3" id="KW-1185">Reference proteome</keyword>
<sequence>MDADKIAPALKFTAVVGSGLLTGSSVKGLFADLPSLKEHSHGCILKILRLQFWRVGRIYMTLIPATTASGVTLYFMDKDKNMPYLVAGGLIASILPITHFLLMPVARPMLRPEAKEEMTEDKVRSSLDTLGKVHTIRCLVAMSAFGYLVYQLVK</sequence>
<dbReference type="InParanoid" id="A7SRF8"/>
<dbReference type="Proteomes" id="UP000001593">
    <property type="component" value="Unassembled WGS sequence"/>
</dbReference>
<dbReference type="EMBL" id="DS469761">
    <property type="protein sequence ID" value="EDO33716.1"/>
    <property type="molecule type" value="Genomic_DNA"/>
</dbReference>
<name>A7SRF8_NEMVE</name>
<dbReference type="OMA" id="ICVAANG"/>
<dbReference type="AlphaFoldDB" id="A7SRF8"/>
<dbReference type="PANTHER" id="PTHR36535">
    <property type="entry name" value="YALI0E30327P"/>
    <property type="match status" value="1"/>
</dbReference>
<evidence type="ECO:0000256" key="1">
    <source>
        <dbReference type="SAM" id="Phobius"/>
    </source>
</evidence>
<dbReference type="HOGENOM" id="CLU_1706356_0_0_1"/>
<gene>
    <name evidence="2" type="ORF">NEMVEDRAFT_v1g246929</name>
</gene>
<keyword evidence="1" id="KW-0812">Transmembrane</keyword>
<accession>A7SRF8</accession>
<keyword evidence="1" id="KW-0472">Membrane</keyword>
<evidence type="ECO:0000313" key="3">
    <source>
        <dbReference type="Proteomes" id="UP000001593"/>
    </source>
</evidence>
<reference evidence="2 3" key="1">
    <citation type="journal article" date="2007" name="Science">
        <title>Sea anemone genome reveals ancestral eumetazoan gene repertoire and genomic organization.</title>
        <authorList>
            <person name="Putnam N.H."/>
            <person name="Srivastava M."/>
            <person name="Hellsten U."/>
            <person name="Dirks B."/>
            <person name="Chapman J."/>
            <person name="Salamov A."/>
            <person name="Terry A."/>
            <person name="Shapiro H."/>
            <person name="Lindquist E."/>
            <person name="Kapitonov V.V."/>
            <person name="Jurka J."/>
            <person name="Genikhovich G."/>
            <person name="Grigoriev I.V."/>
            <person name="Lucas S.M."/>
            <person name="Steele R.E."/>
            <person name="Finnerty J.R."/>
            <person name="Technau U."/>
            <person name="Martindale M.Q."/>
            <person name="Rokhsar D.S."/>
        </authorList>
    </citation>
    <scope>NUCLEOTIDE SEQUENCE [LARGE SCALE GENOMIC DNA]</scope>
    <source>
        <strain evidence="3">CH2 X CH6</strain>
    </source>
</reference>
<dbReference type="InterPro" id="IPR013901">
    <property type="entry name" value="Anthrone_oxy"/>
</dbReference>
<evidence type="ECO:0000313" key="2">
    <source>
        <dbReference type="EMBL" id="EDO33716.1"/>
    </source>
</evidence>
<dbReference type="Pfam" id="PF08592">
    <property type="entry name" value="Anthrone_oxy"/>
    <property type="match status" value="1"/>
</dbReference>